<dbReference type="Gene3D" id="3.60.10.10">
    <property type="entry name" value="Endonuclease/exonuclease/phosphatase"/>
    <property type="match status" value="1"/>
</dbReference>
<dbReference type="GO" id="GO:0016020">
    <property type="term" value="C:membrane"/>
    <property type="evidence" value="ECO:0007669"/>
    <property type="project" value="GOC"/>
</dbReference>
<dbReference type="AlphaFoldDB" id="A0A955RWL9"/>
<dbReference type="PANTHER" id="PTHR14859">
    <property type="entry name" value="CALCOFLUOR WHITE HYPERSENSITIVE PROTEIN PRECURSOR"/>
    <property type="match status" value="1"/>
</dbReference>
<dbReference type="Pfam" id="PF03372">
    <property type="entry name" value="Exo_endo_phos"/>
    <property type="match status" value="1"/>
</dbReference>
<gene>
    <name evidence="2" type="ORF">KC573_01065</name>
</gene>
<feature type="domain" description="Endonuclease/exonuclease/phosphatase" evidence="1">
    <location>
        <begin position="7"/>
        <end position="240"/>
    </location>
</feature>
<protein>
    <submittedName>
        <fullName evidence="2">Endonuclease/exonuclease/phosphatase family protein</fullName>
    </submittedName>
</protein>
<reference evidence="2" key="2">
    <citation type="journal article" date="2021" name="Microbiome">
        <title>Successional dynamics and alternative stable states in a saline activated sludge microbial community over 9 years.</title>
        <authorList>
            <person name="Wang Y."/>
            <person name="Ye J."/>
            <person name="Ju F."/>
            <person name="Liu L."/>
            <person name="Boyd J.A."/>
            <person name="Deng Y."/>
            <person name="Parks D.H."/>
            <person name="Jiang X."/>
            <person name="Yin X."/>
            <person name="Woodcroft B.J."/>
            <person name="Tyson G.W."/>
            <person name="Hugenholtz P."/>
            <person name="Polz M.F."/>
            <person name="Zhang T."/>
        </authorList>
    </citation>
    <scope>NUCLEOTIDE SEQUENCE</scope>
    <source>
        <strain evidence="2">HKST-UBA02</strain>
    </source>
</reference>
<comment type="caution">
    <text evidence="2">The sequence shown here is derived from an EMBL/GenBank/DDBJ whole genome shotgun (WGS) entry which is preliminary data.</text>
</comment>
<reference evidence="2" key="1">
    <citation type="submission" date="2020-04" db="EMBL/GenBank/DDBJ databases">
        <authorList>
            <person name="Zhang T."/>
        </authorList>
    </citation>
    <scope>NUCLEOTIDE SEQUENCE</scope>
    <source>
        <strain evidence="2">HKST-UBA02</strain>
    </source>
</reference>
<dbReference type="GO" id="GO:0004519">
    <property type="term" value="F:endonuclease activity"/>
    <property type="evidence" value="ECO:0007669"/>
    <property type="project" value="UniProtKB-KW"/>
</dbReference>
<accession>A0A955RWL9</accession>
<evidence type="ECO:0000313" key="2">
    <source>
        <dbReference type="EMBL" id="MCA9397391.1"/>
    </source>
</evidence>
<dbReference type="InterPro" id="IPR005135">
    <property type="entry name" value="Endo/exonuclease/phosphatase"/>
</dbReference>
<evidence type="ECO:0000313" key="3">
    <source>
        <dbReference type="Proteomes" id="UP000699691"/>
    </source>
</evidence>
<dbReference type="PANTHER" id="PTHR14859:SF1">
    <property type="entry name" value="PGAP2-INTERACTING PROTEIN"/>
    <property type="match status" value="1"/>
</dbReference>
<evidence type="ECO:0000259" key="1">
    <source>
        <dbReference type="Pfam" id="PF03372"/>
    </source>
</evidence>
<dbReference type="InterPro" id="IPR036691">
    <property type="entry name" value="Endo/exonu/phosph_ase_sf"/>
</dbReference>
<dbReference type="SUPFAM" id="SSF56219">
    <property type="entry name" value="DNase I-like"/>
    <property type="match status" value="1"/>
</dbReference>
<keyword evidence="2" id="KW-0255">Endonuclease</keyword>
<dbReference type="Proteomes" id="UP000699691">
    <property type="component" value="Unassembled WGS sequence"/>
</dbReference>
<proteinExistence type="predicted"/>
<keyword evidence="2" id="KW-0540">Nuclease</keyword>
<keyword evidence="2" id="KW-0378">Hydrolase</keyword>
<organism evidence="2 3">
    <name type="scientific">candidate division WWE3 bacterium</name>
    <dbReference type="NCBI Taxonomy" id="2053526"/>
    <lineage>
        <taxon>Bacteria</taxon>
        <taxon>Katanobacteria</taxon>
    </lineage>
</organism>
<dbReference type="InterPro" id="IPR051916">
    <property type="entry name" value="GPI-anchor_lipid_remodeler"/>
</dbReference>
<dbReference type="EMBL" id="JAGQKY010000029">
    <property type="protein sequence ID" value="MCA9397391.1"/>
    <property type="molecule type" value="Genomic_DNA"/>
</dbReference>
<name>A0A955RWL9_UNCKA</name>
<sequence length="251" mass="29367">MATYTLLQWNVWYKENPNNIKQLLAKLSPDIACFQELTVGYEIHNRMNVPDYIVEETEYEAVFEMAQYWPSKEGNEILGNALISKHPITLLNTNHVKPVNNDDFEDYSKEGRVAVFGVVELDGYPITVATTHLSYTDRFEETQEKIEEEKNLLEAISSYNSDFFLTGDFNTDENSYLIKNLQQQLVHTGPDFDTKTWTTKPFNYKRFTENELRWRLDYVFCTPDIIIKKAETIQTEYSDHLPILVTFEISN</sequence>
<dbReference type="GO" id="GO:0006506">
    <property type="term" value="P:GPI anchor biosynthetic process"/>
    <property type="evidence" value="ECO:0007669"/>
    <property type="project" value="TreeGrafter"/>
</dbReference>